<comment type="caution">
    <text evidence="1">The sequence shown here is derived from an EMBL/GenBank/DDBJ whole genome shotgun (WGS) entry which is preliminary data.</text>
</comment>
<accession>A0ABR9NXK7</accession>
<dbReference type="Proteomes" id="UP000618926">
    <property type="component" value="Unassembled WGS sequence"/>
</dbReference>
<dbReference type="EMBL" id="JADBFD010000019">
    <property type="protein sequence ID" value="MBE2888984.1"/>
    <property type="molecule type" value="Genomic_DNA"/>
</dbReference>
<gene>
    <name evidence="1" type="ORF">IIE05_13525</name>
</gene>
<dbReference type="RefSeq" id="WP_192905802.1">
    <property type="nucleotide sequence ID" value="NZ_JADBFD010000019.1"/>
</dbReference>
<evidence type="ECO:0000313" key="1">
    <source>
        <dbReference type="EMBL" id="MBE2888984.1"/>
    </source>
</evidence>
<evidence type="ECO:0000313" key="2">
    <source>
        <dbReference type="Proteomes" id="UP000618926"/>
    </source>
</evidence>
<reference evidence="1 2" key="1">
    <citation type="submission" date="2020-10" db="EMBL/GenBank/DDBJ databases">
        <title>Investigation of anaerobic biodegradation of phenanthrene by a sulfate-dependent Geobacter anodireducens strain PheS2.</title>
        <authorList>
            <person name="Zhang Z."/>
        </authorList>
    </citation>
    <scope>NUCLEOTIDE SEQUENCE [LARGE SCALE GENOMIC DNA]</scope>
    <source>
        <strain evidence="1 2">PheS2</strain>
    </source>
</reference>
<keyword evidence="2" id="KW-1185">Reference proteome</keyword>
<sequence>MITGYRTSVERCLATQRCSSCGLDFVADTLIGCVEAGVTPICGYCREAAEEVAGESELSELLADGELRLYFETVREINQMLDGEWTGTWS</sequence>
<proteinExistence type="predicted"/>
<protein>
    <submittedName>
        <fullName evidence="1">Uncharacterized protein</fullName>
    </submittedName>
</protein>
<name>A0ABR9NXK7_9BACT</name>
<organism evidence="1 2">
    <name type="scientific">Geobacter anodireducens</name>
    <dbReference type="NCBI Taxonomy" id="1340425"/>
    <lineage>
        <taxon>Bacteria</taxon>
        <taxon>Pseudomonadati</taxon>
        <taxon>Thermodesulfobacteriota</taxon>
        <taxon>Desulfuromonadia</taxon>
        <taxon>Geobacterales</taxon>
        <taxon>Geobacteraceae</taxon>
        <taxon>Geobacter</taxon>
    </lineage>
</organism>